<dbReference type="Gene3D" id="3.40.1190.20">
    <property type="match status" value="1"/>
</dbReference>
<dbReference type="InterPro" id="IPR002139">
    <property type="entry name" value="Ribo/fructo_kinase"/>
</dbReference>
<organism evidence="4 5">
    <name type="scientific">Actinomadura vinacea</name>
    <dbReference type="NCBI Taxonomy" id="115336"/>
    <lineage>
        <taxon>Bacteria</taxon>
        <taxon>Bacillati</taxon>
        <taxon>Actinomycetota</taxon>
        <taxon>Actinomycetes</taxon>
        <taxon>Streptosporangiales</taxon>
        <taxon>Thermomonosporaceae</taxon>
        <taxon>Actinomadura</taxon>
    </lineage>
</organism>
<evidence type="ECO:0000256" key="1">
    <source>
        <dbReference type="ARBA" id="ARBA00022679"/>
    </source>
</evidence>
<dbReference type="InterPro" id="IPR029056">
    <property type="entry name" value="Ribokinase-like"/>
</dbReference>
<dbReference type="Proteomes" id="UP001501231">
    <property type="component" value="Unassembled WGS sequence"/>
</dbReference>
<reference evidence="4 5" key="1">
    <citation type="journal article" date="2019" name="Int. J. Syst. Evol. Microbiol.">
        <title>The Global Catalogue of Microorganisms (GCM) 10K type strain sequencing project: providing services to taxonomists for standard genome sequencing and annotation.</title>
        <authorList>
            <consortium name="The Broad Institute Genomics Platform"/>
            <consortium name="The Broad Institute Genome Sequencing Center for Infectious Disease"/>
            <person name="Wu L."/>
            <person name="Ma J."/>
        </authorList>
    </citation>
    <scope>NUCLEOTIDE SEQUENCE [LARGE SCALE GENOMIC DNA]</scope>
    <source>
        <strain evidence="4 5">JCM 3325</strain>
    </source>
</reference>
<sequence>MNGRLIHIGQVILDLVMRVPALPTSGHDVLATTTDLTPGGGINVMAAAARSGADVLYAGTHGTGPFGDRVRAALQAEGIATAQPPTDESGTGICVALIEENGERTFVTGTGAGGRLHLDNVQVNETDLIYVTGYTLLDPANQLALQTWLAALPPVQVLLDPGPLAADLPLDDLLKYVTILSCNTTEAKALHLPTTATVIIRTGASGCTITHAGRTRHIPGYPVTPVDTNGAGDTHCGVLAAELLRGTDLETAARRANAAAALSVLHQGPATAPTRQQITDFLAAP</sequence>
<dbReference type="InterPro" id="IPR011611">
    <property type="entry name" value="PfkB_dom"/>
</dbReference>
<evidence type="ECO:0000256" key="2">
    <source>
        <dbReference type="ARBA" id="ARBA00022777"/>
    </source>
</evidence>
<protein>
    <submittedName>
        <fullName evidence="4">PfkB family carbohydrate kinase</fullName>
    </submittedName>
</protein>
<keyword evidence="1" id="KW-0808">Transferase</keyword>
<dbReference type="GO" id="GO:0016301">
    <property type="term" value="F:kinase activity"/>
    <property type="evidence" value="ECO:0007669"/>
    <property type="project" value="UniProtKB-KW"/>
</dbReference>
<keyword evidence="2 4" id="KW-0418">Kinase</keyword>
<keyword evidence="5" id="KW-1185">Reference proteome</keyword>
<dbReference type="Pfam" id="PF00294">
    <property type="entry name" value="PfkB"/>
    <property type="match status" value="1"/>
</dbReference>
<dbReference type="RefSeq" id="WP_344589535.1">
    <property type="nucleotide sequence ID" value="NZ_BAAARW010000011.1"/>
</dbReference>
<dbReference type="PRINTS" id="PR00990">
    <property type="entry name" value="RIBOKINASE"/>
</dbReference>
<dbReference type="SUPFAM" id="SSF53613">
    <property type="entry name" value="Ribokinase-like"/>
    <property type="match status" value="1"/>
</dbReference>
<name>A0ABN3IYG3_9ACTN</name>
<proteinExistence type="predicted"/>
<dbReference type="PANTHER" id="PTHR10584">
    <property type="entry name" value="SUGAR KINASE"/>
    <property type="match status" value="1"/>
</dbReference>
<evidence type="ECO:0000259" key="3">
    <source>
        <dbReference type="Pfam" id="PF00294"/>
    </source>
</evidence>
<accession>A0ABN3IYG3</accession>
<gene>
    <name evidence="4" type="ORF">GCM10010191_29960</name>
</gene>
<evidence type="ECO:0000313" key="4">
    <source>
        <dbReference type="EMBL" id="GAA2417379.1"/>
    </source>
</evidence>
<dbReference type="EMBL" id="BAAARW010000011">
    <property type="protein sequence ID" value="GAA2417379.1"/>
    <property type="molecule type" value="Genomic_DNA"/>
</dbReference>
<evidence type="ECO:0000313" key="5">
    <source>
        <dbReference type="Proteomes" id="UP001501231"/>
    </source>
</evidence>
<feature type="domain" description="Carbohydrate kinase PfkB" evidence="3">
    <location>
        <begin position="6"/>
        <end position="271"/>
    </location>
</feature>
<dbReference type="PANTHER" id="PTHR10584:SF166">
    <property type="entry name" value="RIBOKINASE"/>
    <property type="match status" value="1"/>
</dbReference>
<comment type="caution">
    <text evidence="4">The sequence shown here is derived from an EMBL/GenBank/DDBJ whole genome shotgun (WGS) entry which is preliminary data.</text>
</comment>